<keyword evidence="2" id="KW-1185">Reference proteome</keyword>
<accession>A0A392W5Y0</accession>
<protein>
    <submittedName>
        <fullName evidence="1">Uncharacterized protein</fullName>
    </submittedName>
</protein>
<feature type="non-terminal residue" evidence="1">
    <location>
        <position position="47"/>
    </location>
</feature>
<comment type="caution">
    <text evidence="1">The sequence shown here is derived from an EMBL/GenBank/DDBJ whole genome shotgun (WGS) entry which is preliminary data.</text>
</comment>
<evidence type="ECO:0000313" key="2">
    <source>
        <dbReference type="Proteomes" id="UP000265520"/>
    </source>
</evidence>
<name>A0A392W5Y0_9FABA</name>
<dbReference type="Proteomes" id="UP000265520">
    <property type="component" value="Unassembled WGS sequence"/>
</dbReference>
<dbReference type="EMBL" id="LXQA011376231">
    <property type="protein sequence ID" value="MCI95112.1"/>
    <property type="molecule type" value="Genomic_DNA"/>
</dbReference>
<organism evidence="1 2">
    <name type="scientific">Trifolium medium</name>
    <dbReference type="NCBI Taxonomy" id="97028"/>
    <lineage>
        <taxon>Eukaryota</taxon>
        <taxon>Viridiplantae</taxon>
        <taxon>Streptophyta</taxon>
        <taxon>Embryophyta</taxon>
        <taxon>Tracheophyta</taxon>
        <taxon>Spermatophyta</taxon>
        <taxon>Magnoliopsida</taxon>
        <taxon>eudicotyledons</taxon>
        <taxon>Gunneridae</taxon>
        <taxon>Pentapetalae</taxon>
        <taxon>rosids</taxon>
        <taxon>fabids</taxon>
        <taxon>Fabales</taxon>
        <taxon>Fabaceae</taxon>
        <taxon>Papilionoideae</taxon>
        <taxon>50 kb inversion clade</taxon>
        <taxon>NPAAA clade</taxon>
        <taxon>Hologalegina</taxon>
        <taxon>IRL clade</taxon>
        <taxon>Trifolieae</taxon>
        <taxon>Trifolium</taxon>
    </lineage>
</organism>
<dbReference type="AlphaFoldDB" id="A0A392W5Y0"/>
<sequence length="47" mass="4966">MICVESSGTYPLPLPGQNDDEECQEAAAVGLVLAVVMVVEMATVKAW</sequence>
<reference evidence="1 2" key="1">
    <citation type="journal article" date="2018" name="Front. Plant Sci.">
        <title>Red Clover (Trifolium pratense) and Zigzag Clover (T. medium) - A Picture of Genomic Similarities and Differences.</title>
        <authorList>
            <person name="Dluhosova J."/>
            <person name="Istvanek J."/>
            <person name="Nedelnik J."/>
            <person name="Repkova J."/>
        </authorList>
    </citation>
    <scope>NUCLEOTIDE SEQUENCE [LARGE SCALE GENOMIC DNA]</scope>
    <source>
        <strain evidence="2">cv. 10/8</strain>
        <tissue evidence="1">Leaf</tissue>
    </source>
</reference>
<evidence type="ECO:0000313" key="1">
    <source>
        <dbReference type="EMBL" id="MCI95112.1"/>
    </source>
</evidence>
<proteinExistence type="predicted"/>